<dbReference type="GO" id="GO:0072344">
    <property type="term" value="P:rescue of stalled ribosome"/>
    <property type="evidence" value="ECO:0007669"/>
    <property type="project" value="UniProtKB-UniRule"/>
</dbReference>
<keyword evidence="7" id="KW-0963">Cytoplasm</keyword>
<dbReference type="InterPro" id="IPR001328">
    <property type="entry name" value="Pept_tRNA_hydro"/>
</dbReference>
<evidence type="ECO:0000256" key="6">
    <source>
        <dbReference type="ARBA" id="ARBA00050038"/>
    </source>
</evidence>
<protein>
    <recommendedName>
        <fullName evidence="6 7">Peptidyl-tRNA hydrolase</fullName>
        <shortName evidence="7">Pth</shortName>
        <ecNumber evidence="1 7">3.1.1.29</ecNumber>
    </recommendedName>
</protein>
<dbReference type="AlphaFoldDB" id="A0A1G2DDP9"/>
<dbReference type="Pfam" id="PF01195">
    <property type="entry name" value="Pept_tRNA_hydro"/>
    <property type="match status" value="1"/>
</dbReference>
<feature type="active site" description="Proton acceptor" evidence="7">
    <location>
        <position position="24"/>
    </location>
</feature>
<dbReference type="NCBIfam" id="TIGR00447">
    <property type="entry name" value="pth"/>
    <property type="match status" value="1"/>
</dbReference>
<evidence type="ECO:0000256" key="3">
    <source>
        <dbReference type="ARBA" id="ARBA00022801"/>
    </source>
</evidence>
<dbReference type="GO" id="GO:0006515">
    <property type="term" value="P:protein quality control for misfolded or incompletely synthesized proteins"/>
    <property type="evidence" value="ECO:0007669"/>
    <property type="project" value="UniProtKB-UniRule"/>
</dbReference>
<dbReference type="GO" id="GO:0000049">
    <property type="term" value="F:tRNA binding"/>
    <property type="evidence" value="ECO:0007669"/>
    <property type="project" value="UniProtKB-UniRule"/>
</dbReference>
<sequence length="200" mass="22187">MTYTASYTIVGLGNPGEEYAHTRHNAGWMVLEYFRNTHGLPEWEKNTKRMARVSKGEVSGVPVELVLPEAFMNNSGTALKAAEYRAHPETIILVHDELDLPFGSMRIAWNRGSAGHKGVESVIAALGTKEFTRLRIGISPSEADGMIRKPKGEEEVSRFVLKKFTPPEREKMAEVIQRASDALTVLLIEGRGEAKETNHA</sequence>
<comment type="catalytic activity">
    <reaction evidence="7 8">
        <text>an N-acyl-L-alpha-aminoacyl-tRNA + H2O = an N-acyl-L-amino acid + a tRNA + H(+)</text>
        <dbReference type="Rhea" id="RHEA:54448"/>
        <dbReference type="Rhea" id="RHEA-COMP:10123"/>
        <dbReference type="Rhea" id="RHEA-COMP:13883"/>
        <dbReference type="ChEBI" id="CHEBI:15377"/>
        <dbReference type="ChEBI" id="CHEBI:15378"/>
        <dbReference type="ChEBI" id="CHEBI:59874"/>
        <dbReference type="ChEBI" id="CHEBI:78442"/>
        <dbReference type="ChEBI" id="CHEBI:138191"/>
        <dbReference type="EC" id="3.1.1.29"/>
    </reaction>
</comment>
<dbReference type="InterPro" id="IPR018171">
    <property type="entry name" value="Pept_tRNA_hydro_CS"/>
</dbReference>
<evidence type="ECO:0000256" key="2">
    <source>
        <dbReference type="ARBA" id="ARBA00022555"/>
    </source>
</evidence>
<feature type="site" description="Stabilizes the basic form of H active site to accept a proton" evidence="7">
    <location>
        <position position="96"/>
    </location>
</feature>
<comment type="subcellular location">
    <subcellularLocation>
        <location evidence="7">Cytoplasm</location>
    </subcellularLocation>
</comment>
<comment type="caution">
    <text evidence="10">The sequence shown here is derived from an EMBL/GenBank/DDBJ whole genome shotgun (WGS) entry which is preliminary data.</text>
</comment>
<gene>
    <name evidence="7" type="primary">pth</name>
    <name evidence="10" type="ORF">A3D67_00255</name>
</gene>
<feature type="binding site" evidence="7">
    <location>
        <position position="71"/>
    </location>
    <ligand>
        <name>tRNA</name>
        <dbReference type="ChEBI" id="CHEBI:17843"/>
    </ligand>
</feature>
<dbReference type="SUPFAM" id="SSF53178">
    <property type="entry name" value="Peptidyl-tRNA hydrolase-like"/>
    <property type="match status" value="1"/>
</dbReference>
<evidence type="ECO:0000256" key="9">
    <source>
        <dbReference type="RuleBase" id="RU004320"/>
    </source>
</evidence>
<evidence type="ECO:0000256" key="7">
    <source>
        <dbReference type="HAMAP-Rule" id="MF_00083"/>
    </source>
</evidence>
<comment type="function">
    <text evidence="7">Catalyzes the release of premature peptidyl moieties from peptidyl-tRNA molecules trapped in stalled 50S ribosomal subunits, and thus maintains levels of free tRNAs and 50S ribosomes.</text>
</comment>
<dbReference type="InterPro" id="IPR036416">
    <property type="entry name" value="Pept_tRNA_hydro_sf"/>
</dbReference>
<feature type="binding site" evidence="7">
    <location>
        <position position="73"/>
    </location>
    <ligand>
        <name>tRNA</name>
        <dbReference type="ChEBI" id="CHEBI:17843"/>
    </ligand>
</feature>
<comment type="subunit">
    <text evidence="7">Monomer.</text>
</comment>
<organism evidence="10 11">
    <name type="scientific">Candidatus Lloydbacteria bacterium RIFCSPHIGHO2_02_FULL_51_22</name>
    <dbReference type="NCBI Taxonomy" id="1798663"/>
    <lineage>
        <taxon>Bacteria</taxon>
        <taxon>Candidatus Lloydiibacteriota</taxon>
    </lineage>
</organism>
<comment type="caution">
    <text evidence="7">Lacks conserved residue(s) required for the propagation of feature annotation.</text>
</comment>
<dbReference type="HAMAP" id="MF_00083">
    <property type="entry name" value="Pept_tRNA_hydro_bact"/>
    <property type="match status" value="1"/>
</dbReference>
<evidence type="ECO:0000313" key="11">
    <source>
        <dbReference type="Proteomes" id="UP000178099"/>
    </source>
</evidence>
<evidence type="ECO:0000256" key="1">
    <source>
        <dbReference type="ARBA" id="ARBA00013260"/>
    </source>
</evidence>
<keyword evidence="2 7" id="KW-0820">tRNA-binding</keyword>
<dbReference type="GO" id="GO:0005737">
    <property type="term" value="C:cytoplasm"/>
    <property type="evidence" value="ECO:0007669"/>
    <property type="project" value="UniProtKB-SubCell"/>
</dbReference>
<dbReference type="GO" id="GO:0004045">
    <property type="term" value="F:peptidyl-tRNA hydrolase activity"/>
    <property type="evidence" value="ECO:0007669"/>
    <property type="project" value="UniProtKB-UniRule"/>
</dbReference>
<reference evidence="10 11" key="1">
    <citation type="journal article" date="2016" name="Nat. Commun.">
        <title>Thousands of microbial genomes shed light on interconnected biogeochemical processes in an aquifer system.</title>
        <authorList>
            <person name="Anantharaman K."/>
            <person name="Brown C.T."/>
            <person name="Hug L.A."/>
            <person name="Sharon I."/>
            <person name="Castelle C.J."/>
            <person name="Probst A.J."/>
            <person name="Thomas B.C."/>
            <person name="Singh A."/>
            <person name="Wilkins M.J."/>
            <person name="Karaoz U."/>
            <person name="Brodie E.L."/>
            <person name="Williams K.H."/>
            <person name="Hubbard S.S."/>
            <person name="Banfield J.F."/>
        </authorList>
    </citation>
    <scope>NUCLEOTIDE SEQUENCE [LARGE SCALE GENOMIC DNA]</scope>
</reference>
<keyword evidence="4 7" id="KW-0694">RNA-binding</keyword>
<evidence type="ECO:0000256" key="8">
    <source>
        <dbReference type="RuleBase" id="RU000673"/>
    </source>
</evidence>
<dbReference type="Proteomes" id="UP000178099">
    <property type="component" value="Unassembled WGS sequence"/>
</dbReference>
<proteinExistence type="inferred from homology"/>
<dbReference type="Gene3D" id="3.40.50.1470">
    <property type="entry name" value="Peptidyl-tRNA hydrolase"/>
    <property type="match status" value="1"/>
</dbReference>
<evidence type="ECO:0000256" key="5">
    <source>
        <dbReference type="ARBA" id="ARBA00038063"/>
    </source>
</evidence>
<keyword evidence="3 7" id="KW-0378">Hydrolase</keyword>
<evidence type="ECO:0000313" key="10">
    <source>
        <dbReference type="EMBL" id="OGZ11582.1"/>
    </source>
</evidence>
<evidence type="ECO:0000256" key="4">
    <source>
        <dbReference type="ARBA" id="ARBA00022884"/>
    </source>
</evidence>
<feature type="binding site" evidence="7">
    <location>
        <position position="19"/>
    </location>
    <ligand>
        <name>tRNA</name>
        <dbReference type="ChEBI" id="CHEBI:17843"/>
    </ligand>
</feature>
<name>A0A1G2DDP9_9BACT</name>
<accession>A0A1G2DDP9</accession>
<dbReference type="PROSITE" id="PS01195">
    <property type="entry name" value="PEPT_TRNA_HYDROL_1"/>
    <property type="match status" value="1"/>
</dbReference>
<dbReference type="EMBL" id="MHLN01000018">
    <property type="protein sequence ID" value="OGZ11582.1"/>
    <property type="molecule type" value="Genomic_DNA"/>
</dbReference>
<comment type="similarity">
    <text evidence="5 7 9">Belongs to the PTH family.</text>
</comment>
<comment type="function">
    <text evidence="7">Hydrolyzes ribosome-free peptidyl-tRNAs (with 1 or more amino acids incorporated), which drop off the ribosome during protein synthesis, or as a result of ribosome stalling.</text>
</comment>
<dbReference type="PANTHER" id="PTHR17224:SF1">
    <property type="entry name" value="PEPTIDYL-TRNA HYDROLASE"/>
    <property type="match status" value="1"/>
</dbReference>
<dbReference type="EC" id="3.1.1.29" evidence="1 7"/>
<feature type="site" description="Discriminates between blocked and unblocked aminoacyl-tRNA" evidence="7">
    <location>
        <position position="14"/>
    </location>
</feature>
<dbReference type="CDD" id="cd00462">
    <property type="entry name" value="PTH"/>
    <property type="match status" value="1"/>
</dbReference>
<dbReference type="PANTHER" id="PTHR17224">
    <property type="entry name" value="PEPTIDYL-TRNA HYDROLASE"/>
    <property type="match status" value="1"/>
</dbReference>